<evidence type="ECO:0000256" key="3">
    <source>
        <dbReference type="ARBA" id="ARBA00022670"/>
    </source>
</evidence>
<dbReference type="PANTHER" id="PTHR21646:SF24">
    <property type="entry name" value="UBIQUITIN CARBOXYL-TERMINAL HYDROLASE"/>
    <property type="match status" value="1"/>
</dbReference>
<evidence type="ECO:0000256" key="5">
    <source>
        <dbReference type="ARBA" id="ARBA00022801"/>
    </source>
</evidence>
<evidence type="ECO:0000256" key="7">
    <source>
        <dbReference type="RuleBase" id="RU366025"/>
    </source>
</evidence>
<dbReference type="InterPro" id="IPR001394">
    <property type="entry name" value="Peptidase_C19_UCH"/>
</dbReference>
<evidence type="ECO:0000313" key="9">
    <source>
        <dbReference type="EMBL" id="KAL3768674.1"/>
    </source>
</evidence>
<comment type="catalytic activity">
    <reaction evidence="1 7">
        <text>Thiol-dependent hydrolysis of ester, thioester, amide, peptide and isopeptide bonds formed by the C-terminal Gly of ubiquitin (a 76-residue protein attached to proteins as an intracellular targeting signal).</text>
        <dbReference type="EC" id="3.4.19.12"/>
    </reaction>
</comment>
<keyword evidence="4 7" id="KW-0833">Ubl conjugation pathway</keyword>
<protein>
    <recommendedName>
        <fullName evidence="7">Ubiquitin carboxyl-terminal hydrolase</fullName>
        <ecNumber evidence="7">3.4.19.12</ecNumber>
    </recommendedName>
</protein>
<dbReference type="InterPro" id="IPR018200">
    <property type="entry name" value="USP_CS"/>
</dbReference>
<dbReference type="PROSITE" id="PS50235">
    <property type="entry name" value="USP_3"/>
    <property type="match status" value="1"/>
</dbReference>
<keyword evidence="3 7" id="KW-0645">Protease</keyword>
<gene>
    <name evidence="9" type="ORF">ACHAWU_006775</name>
</gene>
<evidence type="ECO:0000259" key="8">
    <source>
        <dbReference type="PROSITE" id="PS50235"/>
    </source>
</evidence>
<sequence length="498" mass="57289">MARVGSVVYTHNPNNISTLEEHRASTYQHVHELVEQGIIEALRVHNDTTCANTTTTIATTNDYSAHNIDGSTQHDDLSSGKVGLTNLGNTCFMNCSLQCLSNTVPLTDYFLGYDFRSEINYENFLGTKGALVTAYAELIKHIWLGTNAIYRPSKFKYSLEQFAPQFVGNEQHDAHELLAYLLDGMHEDLNRVKRSRKNNTNASTYYIQDNDCDGTNDEGDAIVAWSNYLQRNQSILVDLFQGQLRNTMTCRNRIHNSKTGTDGYCGHVNVKFDPFMYLSLPISEDCRTLDDCLNLFCEKEFLTGDERWYCPKCQQLVNATKKIDLFMLPPILIIHLKRFKFNPTSYRWTKIDQSVSYPVNDWDLSEVMKKKRGNSTTNNRIDPMYDLYAISHHEGDVGYGHYTAHAKNRFDGEWYTFNDSQCHRKIMNHKQDYESSSSAYCLFYNRVERGVGSSTAADDSVGDVEKKTIIRRQSISRPELWPHLRRENAAYWKSTHFD</sequence>
<accession>A0ABD3MZ90</accession>
<organism evidence="9 10">
    <name type="scientific">Discostella pseudostelligera</name>
    <dbReference type="NCBI Taxonomy" id="259834"/>
    <lineage>
        <taxon>Eukaryota</taxon>
        <taxon>Sar</taxon>
        <taxon>Stramenopiles</taxon>
        <taxon>Ochrophyta</taxon>
        <taxon>Bacillariophyta</taxon>
        <taxon>Coscinodiscophyceae</taxon>
        <taxon>Thalassiosirophycidae</taxon>
        <taxon>Stephanodiscales</taxon>
        <taxon>Stephanodiscaceae</taxon>
        <taxon>Discostella</taxon>
    </lineage>
</organism>
<keyword evidence="5 7" id="KW-0378">Hydrolase</keyword>
<dbReference type="PANTHER" id="PTHR21646">
    <property type="entry name" value="UBIQUITIN CARBOXYL-TERMINAL HYDROLASE"/>
    <property type="match status" value="1"/>
</dbReference>
<dbReference type="InterPro" id="IPR038765">
    <property type="entry name" value="Papain-like_cys_pep_sf"/>
</dbReference>
<evidence type="ECO:0000256" key="1">
    <source>
        <dbReference type="ARBA" id="ARBA00000707"/>
    </source>
</evidence>
<dbReference type="EMBL" id="JALLBG020000062">
    <property type="protein sequence ID" value="KAL3768674.1"/>
    <property type="molecule type" value="Genomic_DNA"/>
</dbReference>
<evidence type="ECO:0000313" key="10">
    <source>
        <dbReference type="Proteomes" id="UP001530293"/>
    </source>
</evidence>
<name>A0ABD3MZ90_9STRA</name>
<dbReference type="InterPro" id="IPR050185">
    <property type="entry name" value="Ub_carboxyl-term_hydrolase"/>
</dbReference>
<dbReference type="InterPro" id="IPR028889">
    <property type="entry name" value="USP"/>
</dbReference>
<evidence type="ECO:0000256" key="4">
    <source>
        <dbReference type="ARBA" id="ARBA00022786"/>
    </source>
</evidence>
<dbReference type="PROSITE" id="PS00973">
    <property type="entry name" value="USP_2"/>
    <property type="match status" value="1"/>
</dbReference>
<dbReference type="PROSITE" id="PS00972">
    <property type="entry name" value="USP_1"/>
    <property type="match status" value="1"/>
</dbReference>
<proteinExistence type="inferred from homology"/>
<dbReference type="EC" id="3.4.19.12" evidence="7"/>
<evidence type="ECO:0000256" key="6">
    <source>
        <dbReference type="ARBA" id="ARBA00022807"/>
    </source>
</evidence>
<evidence type="ECO:0000256" key="2">
    <source>
        <dbReference type="ARBA" id="ARBA00009085"/>
    </source>
</evidence>
<dbReference type="CDD" id="cd02674">
    <property type="entry name" value="Peptidase_C19R"/>
    <property type="match status" value="1"/>
</dbReference>
<comment type="caution">
    <text evidence="9">The sequence shown here is derived from an EMBL/GenBank/DDBJ whole genome shotgun (WGS) entry which is preliminary data.</text>
</comment>
<keyword evidence="10" id="KW-1185">Reference proteome</keyword>
<dbReference type="Gene3D" id="3.90.70.10">
    <property type="entry name" value="Cysteine proteinases"/>
    <property type="match status" value="1"/>
</dbReference>
<keyword evidence="6 7" id="KW-0788">Thiol protease</keyword>
<dbReference type="AlphaFoldDB" id="A0ABD3MZ90"/>
<dbReference type="SUPFAM" id="SSF54001">
    <property type="entry name" value="Cysteine proteinases"/>
    <property type="match status" value="1"/>
</dbReference>
<dbReference type="GO" id="GO:0004843">
    <property type="term" value="F:cysteine-type deubiquitinase activity"/>
    <property type="evidence" value="ECO:0007669"/>
    <property type="project" value="UniProtKB-UniRule"/>
</dbReference>
<feature type="domain" description="USP" evidence="8">
    <location>
        <begin position="82"/>
        <end position="447"/>
    </location>
</feature>
<dbReference type="Proteomes" id="UP001530293">
    <property type="component" value="Unassembled WGS sequence"/>
</dbReference>
<dbReference type="Pfam" id="PF00443">
    <property type="entry name" value="UCH"/>
    <property type="match status" value="1"/>
</dbReference>
<dbReference type="GO" id="GO:0006508">
    <property type="term" value="P:proteolysis"/>
    <property type="evidence" value="ECO:0007669"/>
    <property type="project" value="UniProtKB-KW"/>
</dbReference>
<comment type="similarity">
    <text evidence="2 7">Belongs to the peptidase C19 family.</text>
</comment>
<reference evidence="9 10" key="1">
    <citation type="submission" date="2024-10" db="EMBL/GenBank/DDBJ databases">
        <title>Updated reference genomes for cyclostephanoid diatoms.</title>
        <authorList>
            <person name="Roberts W.R."/>
            <person name="Alverson A.J."/>
        </authorList>
    </citation>
    <scope>NUCLEOTIDE SEQUENCE [LARGE SCALE GENOMIC DNA]</scope>
    <source>
        <strain evidence="9 10">AJA232-27</strain>
    </source>
</reference>